<dbReference type="GO" id="GO:0005663">
    <property type="term" value="C:DNA replication factor C complex"/>
    <property type="evidence" value="ECO:0007669"/>
    <property type="project" value="TreeGrafter"/>
</dbReference>
<dbReference type="GeneID" id="857436"/>
<dbReference type="Pfam" id="PF00004">
    <property type="entry name" value="AAA"/>
    <property type="match status" value="1"/>
</dbReference>
<dbReference type="SUPFAM" id="SSF52540">
    <property type="entry name" value="P-loop containing nucleoside triphosphate hydrolases"/>
    <property type="match status" value="1"/>
</dbReference>
<evidence type="ECO:0000256" key="1">
    <source>
        <dbReference type="ARBA" id="ARBA00004229"/>
    </source>
</evidence>
<dbReference type="CDD" id="cd00009">
    <property type="entry name" value="AAA"/>
    <property type="match status" value="1"/>
</dbReference>
<dbReference type="GO" id="GO:0016887">
    <property type="term" value="F:ATP hydrolysis activity"/>
    <property type="evidence" value="ECO:0007669"/>
    <property type="project" value="InterPro"/>
</dbReference>
<comment type="similarity">
    <text evidence="2">Belongs to the activator 1 small subunits family.</text>
</comment>
<proteinExistence type="inferred from homology"/>
<dbReference type="PIR" id="F90089">
    <property type="entry name" value="F90089"/>
</dbReference>
<dbReference type="InterPro" id="IPR003959">
    <property type="entry name" value="ATPase_AAA_core"/>
</dbReference>
<dbReference type="InterPro" id="IPR027417">
    <property type="entry name" value="P-loop_NTPase"/>
</dbReference>
<evidence type="ECO:0000256" key="5">
    <source>
        <dbReference type="ARBA" id="ARBA00022840"/>
    </source>
</evidence>
<reference evidence="7 8" key="1">
    <citation type="journal article" date="2001" name="Nature">
        <title>The highly reduced genome of an enslaved algal nucleus.</title>
        <authorList>
            <person name="Douglas S."/>
            <person name="Zauner S."/>
            <person name="Fraunholz M."/>
            <person name="Beaton M."/>
            <person name="Penny S."/>
            <person name="Deng L."/>
            <person name="Wu X."/>
            <person name="Reith M."/>
            <person name="Cavalier-Smith T."/>
            <person name="Maier U."/>
        </authorList>
    </citation>
    <scope>NUCLEOTIDE SEQUENCE [LARGE SCALE GENOMIC DNA]</scope>
</reference>
<sequence length="290" mass="34482">MVKIVSKLLGCDYKNFFKINSFPNFLLYGSSGTGKTFTVENFLKTARNKNIISRILKLNASQNNSISIIRNKIKIFCRSSIQSKKLKVVVIDEADLLSVISQEALRRIIEKFSLSSRFILICNYPTRIIEPLQSRFILFKIENLNFENIIKLIKFYILKKNICYKLDFIENDIHSTNGDKRKLKNCLKLDLNRIFMHFNSNRNFIINDFNYRYLLELHDKNIDKEIIDDYLLNFFIKRELLKNISENILEYEIDLDYKIKFLRYISYKRFNKHFKSAVIKNYFQPGTPGN</sequence>
<dbReference type="PANTHER" id="PTHR11669">
    <property type="entry name" value="REPLICATION FACTOR C / DNA POLYMERASE III GAMMA-TAU SUBUNIT"/>
    <property type="match status" value="1"/>
</dbReference>
<dbReference type="GO" id="GO:0009507">
    <property type="term" value="C:chloroplast"/>
    <property type="evidence" value="ECO:0007669"/>
    <property type="project" value="UniProtKB-SubCell"/>
</dbReference>
<evidence type="ECO:0000313" key="7">
    <source>
        <dbReference type="EMBL" id="AAK39949.1"/>
    </source>
</evidence>
<keyword evidence="3" id="KW-0235">DNA replication</keyword>
<dbReference type="EMBL" id="AF165818">
    <property type="protein sequence ID" value="AAK39949.1"/>
    <property type="molecule type" value="Genomic_DNA"/>
</dbReference>
<comment type="subcellular location">
    <subcellularLocation>
        <location evidence="1">Plastid</location>
        <location evidence="1">Chloroplast</location>
    </subcellularLocation>
</comment>
<accession>Q98RV1</accession>
<keyword evidence="5" id="KW-0067">ATP-binding</keyword>
<dbReference type="GO" id="GO:0003689">
    <property type="term" value="F:DNA clamp loader activity"/>
    <property type="evidence" value="ECO:0007669"/>
    <property type="project" value="TreeGrafter"/>
</dbReference>
<protein>
    <submittedName>
        <fullName evidence="7">Replication factor C 37 KD subunit</fullName>
    </submittedName>
</protein>
<dbReference type="GO" id="GO:0006261">
    <property type="term" value="P:DNA-templated DNA replication"/>
    <property type="evidence" value="ECO:0007669"/>
    <property type="project" value="TreeGrafter"/>
</dbReference>
<dbReference type="Gene3D" id="3.40.50.300">
    <property type="entry name" value="P-loop containing nucleotide triphosphate hydrolases"/>
    <property type="match status" value="1"/>
</dbReference>
<dbReference type="GO" id="GO:0006281">
    <property type="term" value="P:DNA repair"/>
    <property type="evidence" value="ECO:0007669"/>
    <property type="project" value="TreeGrafter"/>
</dbReference>
<dbReference type="RefSeq" id="XP_001713654.1">
    <property type="nucleotide sequence ID" value="XM_001713602.1"/>
</dbReference>
<dbReference type="GO" id="GO:0005524">
    <property type="term" value="F:ATP binding"/>
    <property type="evidence" value="ECO:0007669"/>
    <property type="project" value="UniProtKB-KW"/>
</dbReference>
<evidence type="ECO:0000256" key="4">
    <source>
        <dbReference type="ARBA" id="ARBA00022741"/>
    </source>
</evidence>
<evidence type="ECO:0000256" key="3">
    <source>
        <dbReference type="ARBA" id="ARBA00022705"/>
    </source>
</evidence>
<dbReference type="Proteomes" id="UP000242167">
    <property type="component" value="Nucleomorph 1"/>
</dbReference>
<geneLocation type="nucleomorph" evidence="7"/>
<keyword evidence="4" id="KW-0547">Nucleotide-binding</keyword>
<name>Q98RV1_GUITH</name>
<keyword evidence="7" id="KW-0542">Nucleomorph</keyword>
<organism evidence="7 8">
    <name type="scientific">Guillardia theta</name>
    <name type="common">Cryptophyte</name>
    <name type="synonym">Cryptomonas phi</name>
    <dbReference type="NCBI Taxonomy" id="55529"/>
    <lineage>
        <taxon>Eukaryota</taxon>
        <taxon>Cryptophyceae</taxon>
        <taxon>Pyrenomonadales</taxon>
        <taxon>Geminigeraceae</taxon>
        <taxon>Guillardia</taxon>
    </lineage>
</organism>
<dbReference type="PANTHER" id="PTHR11669:SF20">
    <property type="entry name" value="REPLICATION FACTOR C SUBUNIT 4"/>
    <property type="match status" value="1"/>
</dbReference>
<evidence type="ECO:0000313" key="8">
    <source>
        <dbReference type="Proteomes" id="UP000242167"/>
    </source>
</evidence>
<dbReference type="SMART" id="SM00382">
    <property type="entry name" value="AAA"/>
    <property type="match status" value="1"/>
</dbReference>
<dbReference type="InterPro" id="IPR050238">
    <property type="entry name" value="DNA_Rep/Repair_Clamp_Loader"/>
</dbReference>
<feature type="domain" description="AAA+ ATPase" evidence="6">
    <location>
        <begin position="21"/>
        <end position="147"/>
    </location>
</feature>
<dbReference type="InterPro" id="IPR003593">
    <property type="entry name" value="AAA+_ATPase"/>
</dbReference>
<evidence type="ECO:0000256" key="2">
    <source>
        <dbReference type="ARBA" id="ARBA00005378"/>
    </source>
</evidence>
<gene>
    <name evidence="7" type="primary">rfC</name>
</gene>
<dbReference type="AlphaFoldDB" id="Q98RV1"/>
<evidence type="ECO:0000259" key="6">
    <source>
        <dbReference type="SMART" id="SM00382"/>
    </source>
</evidence>